<name>A0A8X6V4N1_TRICX</name>
<protein>
    <recommendedName>
        <fullName evidence="1">RNA-directed DNA polymerase</fullName>
        <ecNumber evidence="1">2.7.7.49</ecNumber>
    </recommendedName>
</protein>
<evidence type="ECO:0000256" key="1">
    <source>
        <dbReference type="ARBA" id="ARBA00012493"/>
    </source>
</evidence>
<evidence type="ECO:0000259" key="9">
    <source>
        <dbReference type="Pfam" id="PF17921"/>
    </source>
</evidence>
<dbReference type="EC" id="2.7.7.49" evidence="1"/>
<dbReference type="PANTHER" id="PTHR37984:SF5">
    <property type="entry name" value="PROTEIN NYNRIN-LIKE"/>
    <property type="match status" value="1"/>
</dbReference>
<sequence>MFLLMHHKKSVGAVLKQPDTSIVLHLIAFHSRTLRYHEKNYAITELECLAIIYDLDKFYYYLHDQKFIIHTDHAALVWLKNVKNFRGRLFRWSLKLSMYDYEIRYLKGSTNIGTDMFSRHPVAHRLQHSSHLLDIKEIKTHQKNDNRCGPKYNEINDVIVIKKKNLHKIIIPFSLRLKLLNQAHEQFGLPGVQKMLNLISLQYYWPNFTTDISEFVKHCMVCQLKVPD</sequence>
<comment type="caution">
    <text evidence="10">The sequence shown here is derived from an EMBL/GenBank/DDBJ whole genome shotgun (WGS) entry which is preliminary data.</text>
</comment>
<feature type="domain" description="Integrase zinc-binding" evidence="9">
    <location>
        <begin position="171"/>
        <end position="224"/>
    </location>
</feature>
<evidence type="ECO:0000259" key="8">
    <source>
        <dbReference type="Pfam" id="PF17917"/>
    </source>
</evidence>
<dbReference type="InterPro" id="IPR041588">
    <property type="entry name" value="Integrase_H2C2"/>
</dbReference>
<dbReference type="GO" id="GO:0004519">
    <property type="term" value="F:endonuclease activity"/>
    <property type="evidence" value="ECO:0007669"/>
    <property type="project" value="UniProtKB-KW"/>
</dbReference>
<dbReference type="SUPFAM" id="SSF56672">
    <property type="entry name" value="DNA/RNA polymerases"/>
    <property type="match status" value="1"/>
</dbReference>
<dbReference type="InterPro" id="IPR041373">
    <property type="entry name" value="RT_RNaseH"/>
</dbReference>
<keyword evidence="2" id="KW-0808">Transferase</keyword>
<evidence type="ECO:0000256" key="7">
    <source>
        <dbReference type="ARBA" id="ARBA00022918"/>
    </source>
</evidence>
<dbReference type="EMBL" id="BMAU01021171">
    <property type="protein sequence ID" value="GFX92999.1"/>
    <property type="molecule type" value="Genomic_DNA"/>
</dbReference>
<gene>
    <name evidence="10" type="primary">TY3B-G</name>
    <name evidence="10" type="ORF">TNCV_139431</name>
</gene>
<dbReference type="GO" id="GO:0016787">
    <property type="term" value="F:hydrolase activity"/>
    <property type="evidence" value="ECO:0007669"/>
    <property type="project" value="UniProtKB-KW"/>
</dbReference>
<evidence type="ECO:0000256" key="5">
    <source>
        <dbReference type="ARBA" id="ARBA00022759"/>
    </source>
</evidence>
<dbReference type="Pfam" id="PF17921">
    <property type="entry name" value="Integrase_H2C2"/>
    <property type="match status" value="1"/>
</dbReference>
<feature type="domain" description="Reverse transcriptase RNase H-like" evidence="8">
    <location>
        <begin position="8"/>
        <end position="99"/>
    </location>
</feature>
<dbReference type="FunFam" id="1.10.340.70:FF:000001">
    <property type="entry name" value="Retrovirus-related Pol polyprotein from transposon gypsy-like Protein"/>
    <property type="match status" value="1"/>
</dbReference>
<dbReference type="PANTHER" id="PTHR37984">
    <property type="entry name" value="PROTEIN CBG26694"/>
    <property type="match status" value="1"/>
</dbReference>
<dbReference type="InterPro" id="IPR043502">
    <property type="entry name" value="DNA/RNA_pol_sf"/>
</dbReference>
<keyword evidence="7" id="KW-0695">RNA-directed DNA polymerase</keyword>
<keyword evidence="3" id="KW-0548">Nucleotidyltransferase</keyword>
<evidence type="ECO:0000313" key="11">
    <source>
        <dbReference type="Proteomes" id="UP000887159"/>
    </source>
</evidence>
<dbReference type="CDD" id="cd09274">
    <property type="entry name" value="RNase_HI_RT_Ty3"/>
    <property type="match status" value="1"/>
</dbReference>
<reference evidence="10" key="1">
    <citation type="submission" date="2020-08" db="EMBL/GenBank/DDBJ databases">
        <title>Multicomponent nature underlies the extraordinary mechanical properties of spider dragline silk.</title>
        <authorList>
            <person name="Kono N."/>
            <person name="Nakamura H."/>
            <person name="Mori M."/>
            <person name="Yoshida Y."/>
            <person name="Ohtoshi R."/>
            <person name="Malay A.D."/>
            <person name="Moran D.A.P."/>
            <person name="Tomita M."/>
            <person name="Numata K."/>
            <person name="Arakawa K."/>
        </authorList>
    </citation>
    <scope>NUCLEOTIDE SEQUENCE</scope>
</reference>
<evidence type="ECO:0000256" key="4">
    <source>
        <dbReference type="ARBA" id="ARBA00022722"/>
    </source>
</evidence>
<dbReference type="AlphaFoldDB" id="A0A8X6V4N1"/>
<dbReference type="Pfam" id="PF17917">
    <property type="entry name" value="RT_RNaseH"/>
    <property type="match status" value="1"/>
</dbReference>
<evidence type="ECO:0000256" key="6">
    <source>
        <dbReference type="ARBA" id="ARBA00022801"/>
    </source>
</evidence>
<proteinExistence type="predicted"/>
<accession>A0A8X6V4N1</accession>
<organism evidence="10 11">
    <name type="scientific">Trichonephila clavipes</name>
    <name type="common">Golden silk orbweaver</name>
    <name type="synonym">Nephila clavipes</name>
    <dbReference type="NCBI Taxonomy" id="2585209"/>
    <lineage>
        <taxon>Eukaryota</taxon>
        <taxon>Metazoa</taxon>
        <taxon>Ecdysozoa</taxon>
        <taxon>Arthropoda</taxon>
        <taxon>Chelicerata</taxon>
        <taxon>Arachnida</taxon>
        <taxon>Araneae</taxon>
        <taxon>Araneomorphae</taxon>
        <taxon>Entelegynae</taxon>
        <taxon>Araneoidea</taxon>
        <taxon>Nephilidae</taxon>
        <taxon>Trichonephila</taxon>
    </lineage>
</organism>
<keyword evidence="4" id="KW-0540">Nuclease</keyword>
<dbReference type="GO" id="GO:0003964">
    <property type="term" value="F:RNA-directed DNA polymerase activity"/>
    <property type="evidence" value="ECO:0007669"/>
    <property type="project" value="UniProtKB-KW"/>
</dbReference>
<evidence type="ECO:0000256" key="2">
    <source>
        <dbReference type="ARBA" id="ARBA00022679"/>
    </source>
</evidence>
<dbReference type="InterPro" id="IPR050951">
    <property type="entry name" value="Retrovirus_Pol_polyprotein"/>
</dbReference>
<dbReference type="Proteomes" id="UP000887159">
    <property type="component" value="Unassembled WGS sequence"/>
</dbReference>
<keyword evidence="11" id="KW-1185">Reference proteome</keyword>
<dbReference type="Gene3D" id="1.10.340.70">
    <property type="match status" value="1"/>
</dbReference>
<keyword evidence="5" id="KW-0255">Endonuclease</keyword>
<evidence type="ECO:0000313" key="10">
    <source>
        <dbReference type="EMBL" id="GFX92999.1"/>
    </source>
</evidence>
<evidence type="ECO:0000256" key="3">
    <source>
        <dbReference type="ARBA" id="ARBA00022695"/>
    </source>
</evidence>
<keyword evidence="6" id="KW-0378">Hydrolase</keyword>